<dbReference type="OrthoDB" id="5957327at2759"/>
<evidence type="ECO:0000256" key="2">
    <source>
        <dbReference type="ARBA" id="ARBA00022741"/>
    </source>
</evidence>
<dbReference type="InterPro" id="IPR013632">
    <property type="entry name" value="Rad51_C"/>
</dbReference>
<dbReference type="AlphaFoldDB" id="A0A835CXX0"/>
<dbReference type="InterPro" id="IPR027417">
    <property type="entry name" value="P-loop_NTPase"/>
</dbReference>
<dbReference type="GO" id="GO:0000707">
    <property type="term" value="P:meiotic DNA recombinase assembly"/>
    <property type="evidence" value="ECO:0007669"/>
    <property type="project" value="TreeGrafter"/>
</dbReference>
<dbReference type="Gene3D" id="3.40.50.300">
    <property type="entry name" value="P-loop containing nucleotide triphosphate hydrolases"/>
    <property type="match status" value="1"/>
</dbReference>
<keyword evidence="5" id="KW-0234">DNA repair</keyword>
<evidence type="ECO:0000256" key="4">
    <source>
        <dbReference type="ARBA" id="ARBA00022840"/>
    </source>
</evidence>
<keyword evidence="10" id="KW-1185">Reference proteome</keyword>
<organism evidence="9 10">
    <name type="scientific">Aphidius gifuensis</name>
    <name type="common">Parasitoid wasp</name>
    <dbReference type="NCBI Taxonomy" id="684658"/>
    <lineage>
        <taxon>Eukaryota</taxon>
        <taxon>Metazoa</taxon>
        <taxon>Ecdysozoa</taxon>
        <taxon>Arthropoda</taxon>
        <taxon>Hexapoda</taxon>
        <taxon>Insecta</taxon>
        <taxon>Pterygota</taxon>
        <taxon>Neoptera</taxon>
        <taxon>Endopterygota</taxon>
        <taxon>Hymenoptera</taxon>
        <taxon>Apocrita</taxon>
        <taxon>Ichneumonoidea</taxon>
        <taxon>Braconidae</taxon>
        <taxon>Aphidiinae</taxon>
        <taxon>Aphidius</taxon>
    </lineage>
</organism>
<evidence type="ECO:0000256" key="5">
    <source>
        <dbReference type="ARBA" id="ARBA00023204"/>
    </source>
</evidence>
<keyword evidence="4" id="KW-0067">ATP-binding</keyword>
<gene>
    <name evidence="9" type="ORF">HCN44_005332</name>
</gene>
<evidence type="ECO:0000313" key="10">
    <source>
        <dbReference type="Proteomes" id="UP000639338"/>
    </source>
</evidence>
<dbReference type="PIRSF" id="PIRSF005856">
    <property type="entry name" value="Rad51"/>
    <property type="match status" value="1"/>
</dbReference>
<dbReference type="GO" id="GO:0007131">
    <property type="term" value="P:reciprocal meiotic recombination"/>
    <property type="evidence" value="ECO:0007669"/>
    <property type="project" value="TreeGrafter"/>
</dbReference>
<evidence type="ECO:0000313" key="9">
    <source>
        <dbReference type="EMBL" id="KAF7997055.1"/>
    </source>
</evidence>
<dbReference type="GO" id="GO:0005524">
    <property type="term" value="F:ATP binding"/>
    <property type="evidence" value="ECO:0007669"/>
    <property type="project" value="UniProtKB-KW"/>
</dbReference>
<dbReference type="GO" id="GO:0005657">
    <property type="term" value="C:replication fork"/>
    <property type="evidence" value="ECO:0007669"/>
    <property type="project" value="TreeGrafter"/>
</dbReference>
<dbReference type="GO" id="GO:0000400">
    <property type="term" value="F:four-way junction DNA binding"/>
    <property type="evidence" value="ECO:0007669"/>
    <property type="project" value="TreeGrafter"/>
</dbReference>
<keyword evidence="2" id="KW-0547">Nucleotide-binding</keyword>
<dbReference type="Pfam" id="PF08423">
    <property type="entry name" value="Rad51"/>
    <property type="match status" value="1"/>
</dbReference>
<dbReference type="PANTHER" id="PTHR46239:SF1">
    <property type="entry name" value="DNA REPAIR PROTEIN RAD51 HOMOLOG 3"/>
    <property type="match status" value="1"/>
</dbReference>
<dbReference type="GO" id="GO:0008821">
    <property type="term" value="F:crossover junction DNA endonuclease activity"/>
    <property type="evidence" value="ECO:0007669"/>
    <property type="project" value="TreeGrafter"/>
</dbReference>
<reference evidence="9 10" key="1">
    <citation type="submission" date="2020-08" db="EMBL/GenBank/DDBJ databases">
        <title>Aphidius gifuensis genome sequencing and assembly.</title>
        <authorList>
            <person name="Du Z."/>
        </authorList>
    </citation>
    <scope>NUCLEOTIDE SEQUENCE [LARGE SCALE GENOMIC DNA]</scope>
    <source>
        <strain evidence="9">YNYX2018</strain>
        <tissue evidence="9">Adults</tissue>
    </source>
</reference>
<sequence>MFRPIASLLIEIDLIKLLEKNGFFYVEDIESAPDAAAKIVDPKIIKELLKPPEALLALKYWQTEIECERVKTFINKFDNLLNGGFQCGTINEICGQRGSGKTQICFQISLSVQLPKKYGGLEGKSLYIDTRNGFSTKRLQDMIKGYNKLHPQLKLNEDQMLDRILVMSPGSPEELCSELKNLNHNLETSYGLRLIIVDSLTFPIISSVGEPFQRIKYYTNIIKDLQAIAMKHKIAVVMTSELSNQIDSKGEHCVASIAGITVAHRVHRRLMLARIRDNRFAAKIIKSNVLPQTIIPFDVTTDGTV</sequence>
<dbReference type="EMBL" id="JACMRX010000001">
    <property type="protein sequence ID" value="KAF7997055.1"/>
    <property type="molecule type" value="Genomic_DNA"/>
</dbReference>
<proteinExistence type="predicted"/>
<evidence type="ECO:0000256" key="3">
    <source>
        <dbReference type="ARBA" id="ARBA00022763"/>
    </source>
</evidence>
<accession>A0A835CXX0</accession>
<evidence type="ECO:0000256" key="7">
    <source>
        <dbReference type="ARBA" id="ARBA00040674"/>
    </source>
</evidence>
<dbReference type="InterPro" id="IPR052093">
    <property type="entry name" value="HR_Repair_Mediator"/>
</dbReference>
<evidence type="ECO:0000256" key="6">
    <source>
        <dbReference type="ARBA" id="ARBA00023242"/>
    </source>
</evidence>
<dbReference type="GO" id="GO:0033065">
    <property type="term" value="C:Rad51C-XRCC3 complex"/>
    <property type="evidence" value="ECO:0007669"/>
    <property type="project" value="TreeGrafter"/>
</dbReference>
<dbReference type="PROSITE" id="PS50162">
    <property type="entry name" value="RECA_2"/>
    <property type="match status" value="1"/>
</dbReference>
<name>A0A835CXX0_APHGI</name>
<keyword evidence="6" id="KW-0539">Nucleus</keyword>
<keyword evidence="3" id="KW-0227">DNA damage</keyword>
<dbReference type="Proteomes" id="UP000639338">
    <property type="component" value="Unassembled WGS sequence"/>
</dbReference>
<evidence type="ECO:0000256" key="1">
    <source>
        <dbReference type="ARBA" id="ARBA00004123"/>
    </source>
</evidence>
<evidence type="ECO:0000259" key="8">
    <source>
        <dbReference type="PROSITE" id="PS50162"/>
    </source>
</evidence>
<comment type="subcellular location">
    <subcellularLocation>
        <location evidence="1">Nucleus</location>
    </subcellularLocation>
</comment>
<dbReference type="SUPFAM" id="SSF52540">
    <property type="entry name" value="P-loop containing nucleoside triphosphate hydrolases"/>
    <property type="match status" value="1"/>
</dbReference>
<dbReference type="GO" id="GO:0140664">
    <property type="term" value="F:ATP-dependent DNA damage sensor activity"/>
    <property type="evidence" value="ECO:0007669"/>
    <property type="project" value="InterPro"/>
</dbReference>
<dbReference type="InterPro" id="IPR020588">
    <property type="entry name" value="RecA_ATP-bd"/>
</dbReference>
<dbReference type="InterPro" id="IPR016467">
    <property type="entry name" value="DNA_recomb/repair_RecA-like"/>
</dbReference>
<feature type="domain" description="RecA family profile 1" evidence="8">
    <location>
        <begin position="66"/>
        <end position="246"/>
    </location>
</feature>
<dbReference type="PANTHER" id="PTHR46239">
    <property type="entry name" value="DNA REPAIR PROTEIN RAD51 HOMOLOG 3 RAD51C"/>
    <property type="match status" value="1"/>
</dbReference>
<protein>
    <recommendedName>
        <fullName evidence="7">DNA repair protein RAD51 homolog 3</fullName>
    </recommendedName>
</protein>
<comment type="caution">
    <text evidence="9">The sequence shown here is derived from an EMBL/GenBank/DDBJ whole genome shotgun (WGS) entry which is preliminary data.</text>
</comment>
<dbReference type="GO" id="GO:0033063">
    <property type="term" value="C:Rad51B-Rad51C-Rad51D-XRCC2 complex"/>
    <property type="evidence" value="ECO:0007669"/>
    <property type="project" value="TreeGrafter"/>
</dbReference>